<reference evidence="2 3" key="1">
    <citation type="journal article" date="2015" name="Genome Announc.">
        <title>Complete Genome Sequence of the Rhizobacterium Pseudomonas trivialis Strain IHBB745 with Multiple Plant Growth-Promoting Activities and Tolerance to Desiccation and Alkalinity.</title>
        <authorList>
            <person name="Gulati A."/>
            <person name="Swarnkar M.K."/>
            <person name="Vyas P."/>
            <person name="Rahi P."/>
            <person name="Thakur R."/>
            <person name="Thakur N."/>
            <person name="Singh A.K."/>
        </authorList>
    </citation>
    <scope>NUCLEOTIDE SEQUENCE [LARGE SCALE GENOMIC DNA]</scope>
    <source>
        <strain evidence="3">745</strain>
    </source>
</reference>
<gene>
    <name evidence="2" type="ORF">AA957_12880</name>
</gene>
<feature type="domain" description="DUF4224" evidence="1">
    <location>
        <begin position="10"/>
        <end position="37"/>
    </location>
</feature>
<dbReference type="Pfam" id="PF13986">
    <property type="entry name" value="DUF4224"/>
    <property type="match status" value="1"/>
</dbReference>
<reference evidence="3" key="2">
    <citation type="submission" date="2015-05" db="EMBL/GenBank/DDBJ databases">
        <authorList>
            <person name="Swarnkar M.K."/>
            <person name="Vyas P."/>
            <person name="Rahi P."/>
            <person name="Thakur R."/>
            <person name="Thakur N."/>
            <person name="Singh A.K."/>
            <person name="Gulati A."/>
        </authorList>
    </citation>
    <scope>NUCLEOTIDE SEQUENCE [LARGE SCALE GENOMIC DNA]</scope>
    <source>
        <strain evidence="3">745</strain>
    </source>
</reference>
<evidence type="ECO:0000313" key="2">
    <source>
        <dbReference type="EMBL" id="AKS06966.1"/>
    </source>
</evidence>
<name>A0A0H5A7Q6_9PSED</name>
<dbReference type="PATRIC" id="fig|200450.3.peg.2658"/>
<protein>
    <submittedName>
        <fullName evidence="2">Prophage PSSB64-01</fullName>
    </submittedName>
</protein>
<dbReference type="GeneID" id="55845003"/>
<dbReference type="EMBL" id="CP011507">
    <property type="protein sequence ID" value="AKS06966.1"/>
    <property type="molecule type" value="Genomic_DNA"/>
</dbReference>
<dbReference type="RefSeq" id="WP_025858917.1">
    <property type="nucleotide sequence ID" value="NZ_CP011507.1"/>
</dbReference>
<evidence type="ECO:0000313" key="3">
    <source>
        <dbReference type="Proteomes" id="UP000036608"/>
    </source>
</evidence>
<evidence type="ECO:0000259" key="1">
    <source>
        <dbReference type="Pfam" id="PF13986"/>
    </source>
</evidence>
<accession>A0A0H5A7Q6</accession>
<dbReference type="KEGG" id="ptv:AA957_12880"/>
<proteinExistence type="predicted"/>
<organism evidence="2 3">
    <name type="scientific">Pseudomonas trivialis</name>
    <dbReference type="NCBI Taxonomy" id="200450"/>
    <lineage>
        <taxon>Bacteria</taxon>
        <taxon>Pseudomonadati</taxon>
        <taxon>Pseudomonadota</taxon>
        <taxon>Gammaproteobacteria</taxon>
        <taxon>Pseudomonadales</taxon>
        <taxon>Pseudomonadaceae</taxon>
        <taxon>Pseudomonas</taxon>
    </lineage>
</organism>
<dbReference type="InterPro" id="IPR025319">
    <property type="entry name" value="DUF4224"/>
</dbReference>
<sequence length="68" mass="7663">MSAARVIEFEELQRITGYTRRADVEKALRGEGIRIFLGRKGPWTTVDLVNQAGGLKPIDQEKYDADIV</sequence>
<dbReference type="AlphaFoldDB" id="A0A0H5A7Q6"/>
<dbReference type="Proteomes" id="UP000036608">
    <property type="component" value="Chromosome"/>
</dbReference>
<dbReference type="OrthoDB" id="6942183at2"/>